<dbReference type="InterPro" id="IPR036135">
    <property type="entry name" value="MoeA_linker/N_sf"/>
</dbReference>
<dbReference type="NCBIfam" id="TIGR00177">
    <property type="entry name" value="molyb_syn"/>
    <property type="match status" value="1"/>
</dbReference>
<dbReference type="Pfam" id="PF00994">
    <property type="entry name" value="MoCF_biosynth"/>
    <property type="match status" value="1"/>
</dbReference>
<comment type="catalytic activity">
    <reaction evidence="5">
        <text>adenylyl-molybdopterin + molybdate = Mo-molybdopterin + AMP + H(+)</text>
        <dbReference type="Rhea" id="RHEA:35047"/>
        <dbReference type="ChEBI" id="CHEBI:15378"/>
        <dbReference type="ChEBI" id="CHEBI:36264"/>
        <dbReference type="ChEBI" id="CHEBI:62727"/>
        <dbReference type="ChEBI" id="CHEBI:71302"/>
        <dbReference type="ChEBI" id="CHEBI:456215"/>
        <dbReference type="EC" id="2.10.1.1"/>
    </reaction>
</comment>
<dbReference type="Gene3D" id="3.40.980.10">
    <property type="entry name" value="MoaB/Mog-like domain"/>
    <property type="match status" value="1"/>
</dbReference>
<comment type="caution">
    <text evidence="8">The sequence shown here is derived from an EMBL/GenBank/DDBJ whole genome shotgun (WGS) entry which is preliminary data.</text>
</comment>
<dbReference type="Pfam" id="PF03453">
    <property type="entry name" value="MoeA_N"/>
    <property type="match status" value="1"/>
</dbReference>
<keyword evidence="6" id="KW-0479">Metal-binding</keyword>
<keyword evidence="4 6" id="KW-0501">Molybdenum cofactor biosynthesis</keyword>
<evidence type="ECO:0000256" key="3">
    <source>
        <dbReference type="ARBA" id="ARBA00010763"/>
    </source>
</evidence>
<evidence type="ECO:0000313" key="8">
    <source>
        <dbReference type="EMBL" id="GGD38961.1"/>
    </source>
</evidence>
<dbReference type="InterPro" id="IPR036425">
    <property type="entry name" value="MoaB/Mog-like_dom_sf"/>
</dbReference>
<dbReference type="InterPro" id="IPR008284">
    <property type="entry name" value="MoCF_biosynth_CS"/>
</dbReference>
<evidence type="ECO:0000256" key="6">
    <source>
        <dbReference type="RuleBase" id="RU365090"/>
    </source>
</evidence>
<name>A0ABQ1QRU2_9FLAO</name>
<gene>
    <name evidence="8" type="primary">moeA</name>
    <name evidence="8" type="ORF">GCM10011361_02630</name>
</gene>
<comment type="cofactor">
    <cofactor evidence="6">
        <name>Mg(2+)</name>
        <dbReference type="ChEBI" id="CHEBI:18420"/>
    </cofactor>
</comment>
<dbReference type="SUPFAM" id="SSF63882">
    <property type="entry name" value="MoeA N-terminal region -like"/>
    <property type="match status" value="1"/>
</dbReference>
<dbReference type="Gene3D" id="3.90.105.10">
    <property type="entry name" value="Molybdopterin biosynthesis moea protein, domain 2"/>
    <property type="match status" value="1"/>
</dbReference>
<protein>
    <recommendedName>
        <fullName evidence="6">Molybdopterin molybdenumtransferase</fullName>
        <ecNumber evidence="6">2.10.1.1</ecNumber>
    </recommendedName>
</protein>
<dbReference type="RefSeq" id="WP_229732445.1">
    <property type="nucleotide sequence ID" value="NZ_BMFH01000001.1"/>
</dbReference>
<reference evidence="9" key="1">
    <citation type="journal article" date="2019" name="Int. J. Syst. Evol. Microbiol.">
        <title>The Global Catalogue of Microorganisms (GCM) 10K type strain sequencing project: providing services to taxonomists for standard genome sequencing and annotation.</title>
        <authorList>
            <consortium name="The Broad Institute Genomics Platform"/>
            <consortium name="The Broad Institute Genome Sequencing Center for Infectious Disease"/>
            <person name="Wu L."/>
            <person name="Ma J."/>
        </authorList>
    </citation>
    <scope>NUCLEOTIDE SEQUENCE [LARGE SCALE GENOMIC DNA]</scope>
    <source>
        <strain evidence="9">CGMCC 1.12606</strain>
    </source>
</reference>
<evidence type="ECO:0000259" key="7">
    <source>
        <dbReference type="SMART" id="SM00852"/>
    </source>
</evidence>
<dbReference type="Gene3D" id="2.40.340.10">
    <property type="entry name" value="MoeA, C-terminal, domain IV"/>
    <property type="match status" value="1"/>
</dbReference>
<keyword evidence="6" id="KW-0808">Transferase</keyword>
<dbReference type="PROSITE" id="PS01079">
    <property type="entry name" value="MOCF_BIOSYNTHESIS_2"/>
    <property type="match status" value="1"/>
</dbReference>
<dbReference type="Gene3D" id="2.170.190.11">
    <property type="entry name" value="Molybdopterin biosynthesis moea protein, domain 3"/>
    <property type="match status" value="1"/>
</dbReference>
<dbReference type="Proteomes" id="UP000625780">
    <property type="component" value="Unassembled WGS sequence"/>
</dbReference>
<dbReference type="InterPro" id="IPR038987">
    <property type="entry name" value="MoeA-like"/>
</dbReference>
<dbReference type="EMBL" id="BMFH01000001">
    <property type="protein sequence ID" value="GGD38961.1"/>
    <property type="molecule type" value="Genomic_DNA"/>
</dbReference>
<comment type="similarity">
    <text evidence="3 6">Belongs to the MoeA family.</text>
</comment>
<organism evidence="8 9">
    <name type="scientific">Muriicola marianensis</name>
    <dbReference type="NCBI Taxonomy" id="1324801"/>
    <lineage>
        <taxon>Bacteria</taxon>
        <taxon>Pseudomonadati</taxon>
        <taxon>Bacteroidota</taxon>
        <taxon>Flavobacteriia</taxon>
        <taxon>Flavobacteriales</taxon>
        <taxon>Flavobacteriaceae</taxon>
        <taxon>Muriicola</taxon>
    </lineage>
</organism>
<sequence>MPMISYSDALALVLEQHLDFGTEEILLTETYGRVLAEDIHADRDFPPFNRATKDGIALRYEAVENGRLSFEIAGVLAAGQPVIPLEEQESCVEIMTGAVVPYETDTVVMYEHLTVEGDIATLQKIPERGQNIHLKGSDHKKGDLILPKNTRIGAAEMGILATVGKDKVPVRRLPKIAVISTGNELVDVGDTPMLHQIRRSNTYSLYGALQELGIRPMLLHIDDDVDLMRQKLSYLIDEMDVLILSGGVSKGKFDYLPQVLEELKVKKIFHRVAQRPGKPFWFGKNESLSTLVFSFPGNPVSTFLNYYLYFIPWFCKSACLSYERQFVRLSNMVENRSDLTIFKGANLMIKEGDTVVEMVDSSGSGDLAHLSEISGFVQLDPRDMAYQAGQIVPYIAVKNVI</sequence>
<accession>A0ABQ1QRU2</accession>
<evidence type="ECO:0000256" key="1">
    <source>
        <dbReference type="ARBA" id="ARBA00002901"/>
    </source>
</evidence>
<comment type="pathway">
    <text evidence="2 6">Cofactor biosynthesis; molybdopterin biosynthesis.</text>
</comment>
<feature type="domain" description="MoaB/Mog" evidence="7">
    <location>
        <begin position="177"/>
        <end position="316"/>
    </location>
</feature>
<dbReference type="SUPFAM" id="SSF63867">
    <property type="entry name" value="MoeA C-terminal domain-like"/>
    <property type="match status" value="1"/>
</dbReference>
<dbReference type="InterPro" id="IPR036688">
    <property type="entry name" value="MoeA_C_domain_IV_sf"/>
</dbReference>
<dbReference type="SMART" id="SM00852">
    <property type="entry name" value="MoCF_biosynth"/>
    <property type="match status" value="1"/>
</dbReference>
<keyword evidence="6" id="KW-0460">Magnesium</keyword>
<dbReference type="SUPFAM" id="SSF53218">
    <property type="entry name" value="Molybdenum cofactor biosynthesis proteins"/>
    <property type="match status" value="1"/>
</dbReference>
<dbReference type="InterPro" id="IPR005110">
    <property type="entry name" value="MoeA_linker/N"/>
</dbReference>
<dbReference type="PANTHER" id="PTHR10192">
    <property type="entry name" value="MOLYBDOPTERIN BIOSYNTHESIS PROTEIN"/>
    <property type="match status" value="1"/>
</dbReference>
<dbReference type="InterPro" id="IPR001453">
    <property type="entry name" value="MoaB/Mog_dom"/>
</dbReference>
<evidence type="ECO:0000313" key="9">
    <source>
        <dbReference type="Proteomes" id="UP000625780"/>
    </source>
</evidence>
<comment type="function">
    <text evidence="1 6">Catalyzes the insertion of molybdate into adenylated molybdopterin with the concomitant release of AMP.</text>
</comment>
<dbReference type="CDD" id="cd00887">
    <property type="entry name" value="MoeA"/>
    <property type="match status" value="1"/>
</dbReference>
<proteinExistence type="inferred from homology"/>
<evidence type="ECO:0000256" key="2">
    <source>
        <dbReference type="ARBA" id="ARBA00005046"/>
    </source>
</evidence>
<keyword evidence="9" id="KW-1185">Reference proteome</keyword>
<evidence type="ECO:0000256" key="4">
    <source>
        <dbReference type="ARBA" id="ARBA00023150"/>
    </source>
</evidence>
<dbReference type="PANTHER" id="PTHR10192:SF5">
    <property type="entry name" value="GEPHYRIN"/>
    <property type="match status" value="1"/>
</dbReference>
<dbReference type="EC" id="2.10.1.1" evidence="6"/>
<keyword evidence="6" id="KW-0500">Molybdenum</keyword>
<evidence type="ECO:0000256" key="5">
    <source>
        <dbReference type="ARBA" id="ARBA00047317"/>
    </source>
</evidence>